<dbReference type="AlphaFoldDB" id="A0A811QAM7"/>
<evidence type="ECO:0000256" key="3">
    <source>
        <dbReference type="ARBA" id="ARBA00022450"/>
    </source>
</evidence>
<dbReference type="InterPro" id="IPR044974">
    <property type="entry name" value="Disease_R_plants"/>
</dbReference>
<dbReference type="InterPro" id="IPR009081">
    <property type="entry name" value="PP-bd_ACP"/>
</dbReference>
<organism evidence="17 18">
    <name type="scientific">Miscanthus lutarioriparius</name>
    <dbReference type="NCBI Taxonomy" id="422564"/>
    <lineage>
        <taxon>Eukaryota</taxon>
        <taxon>Viridiplantae</taxon>
        <taxon>Streptophyta</taxon>
        <taxon>Embryophyta</taxon>
        <taxon>Tracheophyta</taxon>
        <taxon>Spermatophyta</taxon>
        <taxon>Magnoliopsida</taxon>
        <taxon>Liliopsida</taxon>
        <taxon>Poales</taxon>
        <taxon>Poaceae</taxon>
        <taxon>PACMAD clade</taxon>
        <taxon>Panicoideae</taxon>
        <taxon>Andropogonodae</taxon>
        <taxon>Andropogoneae</taxon>
        <taxon>Saccharinae</taxon>
        <taxon>Miscanthus</taxon>
    </lineage>
</organism>
<dbReference type="FunFam" id="1.10.10.10:FF:000322">
    <property type="entry name" value="Probable disease resistance protein At1g63360"/>
    <property type="match status" value="1"/>
</dbReference>
<evidence type="ECO:0000313" key="18">
    <source>
        <dbReference type="Proteomes" id="UP000604825"/>
    </source>
</evidence>
<gene>
    <name evidence="17" type="ORF">NCGR_LOCUS37413</name>
</gene>
<dbReference type="SUPFAM" id="SSF52058">
    <property type="entry name" value="L domain-like"/>
    <property type="match status" value="1"/>
</dbReference>
<dbReference type="Pfam" id="PF18052">
    <property type="entry name" value="Rx_N"/>
    <property type="match status" value="1"/>
</dbReference>
<dbReference type="InterPro" id="IPR036388">
    <property type="entry name" value="WH-like_DNA-bd_sf"/>
</dbReference>
<feature type="domain" description="Carrier" evidence="16">
    <location>
        <begin position="961"/>
        <end position="1036"/>
    </location>
</feature>
<keyword evidence="7" id="KW-0677">Repeat</keyword>
<accession>A0A811QAM7</accession>
<dbReference type="Proteomes" id="UP000604825">
    <property type="component" value="Unassembled WGS sequence"/>
</dbReference>
<evidence type="ECO:0000256" key="2">
    <source>
        <dbReference type="ARBA" id="ARBA00010930"/>
    </source>
</evidence>
<dbReference type="InterPro" id="IPR055414">
    <property type="entry name" value="LRR_R13L4/SHOC2-like"/>
</dbReference>
<keyword evidence="4 14" id="KW-0444">Lipid biosynthesis</keyword>
<dbReference type="InterPro" id="IPR038005">
    <property type="entry name" value="RX-like_CC"/>
</dbReference>
<dbReference type="InterPro" id="IPR027417">
    <property type="entry name" value="P-loop_NTPase"/>
</dbReference>
<dbReference type="Pfam" id="PF23598">
    <property type="entry name" value="LRR_14"/>
    <property type="match status" value="1"/>
</dbReference>
<dbReference type="PANTHER" id="PTHR23155:SF1229">
    <property type="entry name" value="OS11G0550500 PROTEIN"/>
    <property type="match status" value="1"/>
</dbReference>
<dbReference type="InterPro" id="IPR032675">
    <property type="entry name" value="LRR_dom_sf"/>
</dbReference>
<comment type="similarity">
    <text evidence="2">Belongs to the acyl carrier protein (ACP) family.</text>
</comment>
<name>A0A811QAM7_9POAL</name>
<evidence type="ECO:0000256" key="10">
    <source>
        <dbReference type="ARBA" id="ARBA00022832"/>
    </source>
</evidence>
<dbReference type="InterPro" id="IPR006162">
    <property type="entry name" value="Ppantetheine_attach_site"/>
</dbReference>
<dbReference type="SUPFAM" id="SSF47336">
    <property type="entry name" value="ACP-like"/>
    <property type="match status" value="1"/>
</dbReference>
<dbReference type="GO" id="GO:0009626">
    <property type="term" value="P:plant-type hypersensitive response"/>
    <property type="evidence" value="ECO:0007669"/>
    <property type="project" value="UniProtKB-ARBA"/>
</dbReference>
<comment type="function">
    <text evidence="14">Carrier of the growing fatty acid chain in fatty acid biosynthesis.</text>
</comment>
<dbReference type="EMBL" id="CAJGYO010000009">
    <property type="protein sequence ID" value="CAD6253791.1"/>
    <property type="molecule type" value="Genomic_DNA"/>
</dbReference>
<evidence type="ECO:0000256" key="15">
    <source>
        <dbReference type="SAM" id="Coils"/>
    </source>
</evidence>
<keyword evidence="18" id="KW-1185">Reference proteome</keyword>
<dbReference type="Pfam" id="PF23559">
    <property type="entry name" value="WHD_DRP"/>
    <property type="match status" value="1"/>
</dbReference>
<dbReference type="PROSITE" id="PS00012">
    <property type="entry name" value="PHOSPHOPANTETHEINE"/>
    <property type="match status" value="1"/>
</dbReference>
<dbReference type="CDD" id="cd14798">
    <property type="entry name" value="RX-CC_like"/>
    <property type="match status" value="1"/>
</dbReference>
<feature type="coiled-coil region" evidence="15">
    <location>
        <begin position="26"/>
        <end position="53"/>
    </location>
</feature>
<dbReference type="Gene3D" id="1.10.10.10">
    <property type="entry name" value="Winged helix-like DNA-binding domain superfamily/Winged helix DNA-binding domain"/>
    <property type="match status" value="1"/>
</dbReference>
<dbReference type="OrthoDB" id="3027644at2759"/>
<keyword evidence="10" id="KW-0276">Fatty acid metabolism</keyword>
<keyword evidence="6" id="KW-0433">Leucine-rich repeat</keyword>
<evidence type="ECO:0000256" key="13">
    <source>
        <dbReference type="ARBA" id="ARBA00023160"/>
    </source>
</evidence>
<evidence type="ECO:0000256" key="1">
    <source>
        <dbReference type="ARBA" id="ARBA00008894"/>
    </source>
</evidence>
<comment type="caution">
    <text evidence="17">The sequence shown here is derived from an EMBL/GenBank/DDBJ whole genome shotgun (WGS) entry which is preliminary data.</text>
</comment>
<evidence type="ECO:0000256" key="14">
    <source>
        <dbReference type="RuleBase" id="RU000722"/>
    </source>
</evidence>
<evidence type="ECO:0000256" key="12">
    <source>
        <dbReference type="ARBA" id="ARBA00023098"/>
    </source>
</evidence>
<dbReference type="GO" id="GO:0002758">
    <property type="term" value="P:innate immune response-activating signaling pathway"/>
    <property type="evidence" value="ECO:0007669"/>
    <property type="project" value="UniProtKB-ARBA"/>
</dbReference>
<evidence type="ECO:0000313" key="17">
    <source>
        <dbReference type="EMBL" id="CAD6253791.1"/>
    </source>
</evidence>
<keyword evidence="13 14" id="KW-0275">Fatty acid biosynthesis</keyword>
<proteinExistence type="inferred from homology"/>
<dbReference type="GO" id="GO:0043531">
    <property type="term" value="F:ADP binding"/>
    <property type="evidence" value="ECO:0007669"/>
    <property type="project" value="InterPro"/>
</dbReference>
<sequence length="1045" mass="117415">MDVATGAVSTLLSMLGDLLTREYQLQASVRDDVAFLKAELESMEAALLRISEAPADRPPDVQDRLWAREVRELSHDVEDCVEAFLDLLQGLRGLIDRGIGLLRRAKIRRDMGAVVRDIKRRVVEVGERRVRYKVDGVAAAAKPGRGPQASDGGLRLSALYAAATELVGTQARSRELVQLLMVERDEASNRLLKTVSVVGFGGLGKTTLARIVYEELKGQFDCAALVSISHDPDMEKVFRDMLCQLDKNRNTDIAMWGEAQLIEQLREFLRDKSYFIVIDDIWSCSVWNTVRHAFIENHCGSRIIMTTRILDVAKQANSIYELRPLSPADSRKLFYQRIFGTEDAALPNHLAEVSENILKKCGGVPLAVITVASLLATKMRKENTDKYWYQVYQSMGFGLEESTDVKDMRRILSISYYDLPPHLKTFLLYLTLYSEDNGIIVEKVIYKLIGEGIIRKHHGKTFYEAGEDYFEDLINRSIIQPMLFNHGSKVWSCFVHDMMLDLIASVSEEENLLQALGGSQTMCEPTSKIRRLFLQNMKVEDVKKVVDNSHCKHICNLYHLRYLKLSLTSITEIPNEIGNLQLLQFLDLNMTNIKALPPAFFQLRKLEFLCVDNRTRLPECLGNLISLQKLSPCITIRSPTMLCELSRLTELRRLMLRFDDWDDESYEEPFVQCLSNLVNLESLQIFDCHNGLGSNSNIGMLLTPGPQQLRSMNIGPGTVGCVPRWMPSLFALSALDITLLTLQEEDLQVLGSIPSLRSLYIWVKEHRKDRHKRLAIGSDDCPFRCLTKFRIGPGAMEVEFAAGGMLMLRTVRLDLHVRHTLDQFGDFECGLESLSSLDRAVVHMNCYRAELEEVEEGRLRYFRFRIQGEGKTKKHPQESGGAGPDYLRTTKGCSNQLQSRSTSPMATLSAISAKAGYCKAPTLSWKGSRVSGRNVVSMATTQRGGLVSLRSPRFRVYAAKAETVSKVMDIVKQQLALAADVGLTAESKFVDLGADSLDTVEIVMALEEEFKITVEEDNAQSITTIQEAADLIDKLVDQNPAAPAA</sequence>
<evidence type="ECO:0000256" key="5">
    <source>
        <dbReference type="ARBA" id="ARBA00022553"/>
    </source>
</evidence>
<evidence type="ECO:0000259" key="16">
    <source>
        <dbReference type="PROSITE" id="PS50075"/>
    </source>
</evidence>
<dbReference type="HAMAP" id="MF_01217">
    <property type="entry name" value="Acyl_carrier"/>
    <property type="match status" value="1"/>
</dbReference>
<dbReference type="InterPro" id="IPR003231">
    <property type="entry name" value="ACP"/>
</dbReference>
<evidence type="ECO:0000256" key="6">
    <source>
        <dbReference type="ARBA" id="ARBA00022614"/>
    </source>
</evidence>
<evidence type="ECO:0000256" key="11">
    <source>
        <dbReference type="ARBA" id="ARBA00023054"/>
    </source>
</evidence>
<dbReference type="PANTHER" id="PTHR23155">
    <property type="entry name" value="DISEASE RESISTANCE PROTEIN RP"/>
    <property type="match status" value="1"/>
</dbReference>
<dbReference type="Gene3D" id="3.80.10.10">
    <property type="entry name" value="Ribonuclease Inhibitor"/>
    <property type="match status" value="1"/>
</dbReference>
<dbReference type="GO" id="GO:0006633">
    <property type="term" value="P:fatty acid biosynthetic process"/>
    <property type="evidence" value="ECO:0007669"/>
    <property type="project" value="UniProtKB-KW"/>
</dbReference>
<evidence type="ECO:0000256" key="7">
    <source>
        <dbReference type="ARBA" id="ARBA00022737"/>
    </source>
</evidence>
<keyword evidence="8" id="KW-0547">Nucleotide-binding</keyword>
<keyword evidence="5" id="KW-0597">Phosphoprotein</keyword>
<dbReference type="InterPro" id="IPR042197">
    <property type="entry name" value="Apaf_helical"/>
</dbReference>
<dbReference type="Pfam" id="PF00931">
    <property type="entry name" value="NB-ARC"/>
    <property type="match status" value="1"/>
</dbReference>
<keyword evidence="11 15" id="KW-0175">Coiled coil</keyword>
<dbReference type="InterPro" id="IPR041118">
    <property type="entry name" value="Rx_N"/>
</dbReference>
<comment type="similarity">
    <text evidence="1">Belongs to the disease resistance NB-LRR family.</text>
</comment>
<keyword evidence="12" id="KW-0443">Lipid metabolism</keyword>
<evidence type="ECO:0000256" key="8">
    <source>
        <dbReference type="ARBA" id="ARBA00022741"/>
    </source>
</evidence>
<dbReference type="SUPFAM" id="SSF52540">
    <property type="entry name" value="P-loop containing nucleoside triphosphate hydrolases"/>
    <property type="match status" value="1"/>
</dbReference>
<keyword evidence="9" id="KW-0611">Plant defense</keyword>
<dbReference type="Gene3D" id="1.20.5.4130">
    <property type="match status" value="1"/>
</dbReference>
<dbReference type="Gene3D" id="1.10.8.430">
    <property type="entry name" value="Helical domain of apoptotic protease-activating factors"/>
    <property type="match status" value="1"/>
</dbReference>
<dbReference type="Pfam" id="PF00550">
    <property type="entry name" value="PP-binding"/>
    <property type="match status" value="1"/>
</dbReference>
<evidence type="ECO:0000256" key="9">
    <source>
        <dbReference type="ARBA" id="ARBA00022821"/>
    </source>
</evidence>
<keyword evidence="3 14" id="KW-0596">Phosphopantetheine</keyword>
<protein>
    <recommendedName>
        <fullName evidence="14">Acyl carrier protein</fullName>
    </recommendedName>
</protein>
<dbReference type="Gene3D" id="1.10.1200.10">
    <property type="entry name" value="ACP-like"/>
    <property type="match status" value="1"/>
</dbReference>
<dbReference type="InterPro" id="IPR058922">
    <property type="entry name" value="WHD_DRP"/>
</dbReference>
<evidence type="ECO:0000256" key="4">
    <source>
        <dbReference type="ARBA" id="ARBA00022516"/>
    </source>
</evidence>
<dbReference type="InterPro" id="IPR002182">
    <property type="entry name" value="NB-ARC"/>
</dbReference>
<dbReference type="Gene3D" id="3.40.50.300">
    <property type="entry name" value="P-loop containing nucleotide triphosphate hydrolases"/>
    <property type="match status" value="1"/>
</dbReference>
<dbReference type="InterPro" id="IPR036736">
    <property type="entry name" value="ACP-like_sf"/>
</dbReference>
<reference evidence="17" key="1">
    <citation type="submission" date="2020-10" db="EMBL/GenBank/DDBJ databases">
        <authorList>
            <person name="Han B."/>
            <person name="Lu T."/>
            <person name="Zhao Q."/>
            <person name="Huang X."/>
            <person name="Zhao Y."/>
        </authorList>
    </citation>
    <scope>NUCLEOTIDE SEQUENCE</scope>
</reference>
<dbReference type="PROSITE" id="PS50075">
    <property type="entry name" value="CARRIER"/>
    <property type="match status" value="1"/>
</dbReference>
<dbReference type="PRINTS" id="PR00364">
    <property type="entry name" value="DISEASERSIST"/>
</dbReference>
<dbReference type="GO" id="GO:0042742">
    <property type="term" value="P:defense response to bacterium"/>
    <property type="evidence" value="ECO:0007669"/>
    <property type="project" value="UniProtKB-ARBA"/>
</dbReference>